<dbReference type="NCBIfam" id="TIGR04183">
    <property type="entry name" value="Por_Secre_tail"/>
    <property type="match status" value="1"/>
</dbReference>
<name>A0A1G9UY75_9BACT</name>
<dbReference type="EMBL" id="FNFO01000018">
    <property type="protein sequence ID" value="SDM64767.1"/>
    <property type="molecule type" value="Genomic_DNA"/>
</dbReference>
<reference evidence="3 4" key="1">
    <citation type="submission" date="2016-10" db="EMBL/GenBank/DDBJ databases">
        <authorList>
            <person name="de Groot N.N."/>
        </authorList>
    </citation>
    <scope>NUCLEOTIDE SEQUENCE [LARGE SCALE GENOMIC DNA]</scope>
    <source>
        <strain evidence="3 4">DSM 25186</strain>
    </source>
</reference>
<dbReference type="Proteomes" id="UP000198510">
    <property type="component" value="Unassembled WGS sequence"/>
</dbReference>
<dbReference type="STRING" id="1075417.SAMN05421823_11830"/>
<keyword evidence="1" id="KW-0732">Signal</keyword>
<dbReference type="PROSITE" id="PS51688">
    <property type="entry name" value="ICA"/>
    <property type="match status" value="1"/>
</dbReference>
<evidence type="ECO:0000256" key="1">
    <source>
        <dbReference type="SAM" id="SignalP"/>
    </source>
</evidence>
<gene>
    <name evidence="3" type="ORF">SAMN05421823_11830</name>
</gene>
<evidence type="ECO:0000313" key="3">
    <source>
        <dbReference type="EMBL" id="SDM64767.1"/>
    </source>
</evidence>
<dbReference type="InterPro" id="IPR030392">
    <property type="entry name" value="S74_ICA"/>
</dbReference>
<evidence type="ECO:0000313" key="4">
    <source>
        <dbReference type="Proteomes" id="UP000198510"/>
    </source>
</evidence>
<sequence length="393" mass="42838">MKRLHYFALGWLMVSNLTLQAQSWILGGNTLSGDGRLGTNNFHPLVFETNNRERGRLTKGGLWGFGTNAPTARVHIKSIAGQDALNVQIDSDVRFRVHAGGGVAIGTPTIIPSANGLFVSGSTGIGSVPGAYKMKITHSTFGLDIENAATLDDWEFWSSADGLALYANGSFRGIFNPTNGVYASASDRRFKTEIQPMPSVLEKVNQLKPSTYHFHEKNAAAKASTASYGFVAQEVMDVFPHLVFHQVDATRGLDAYTLDYSGFGVIAIKAIQELQAYITTLENRIVTLEAALEGTGRYPTPTPKGNIGIWLEPNYPNPFRQSTFIGYQAPVQAQHVELLITNLQGRELQRFDHLPAGEGLVELTAGSLPSGIYFYTLKVDGKAVASQKMILER</sequence>
<feature type="signal peptide" evidence="1">
    <location>
        <begin position="1"/>
        <end position="21"/>
    </location>
</feature>
<accession>A0A1G9UY75</accession>
<feature type="domain" description="Peptidase S74" evidence="2">
    <location>
        <begin position="186"/>
        <end position="285"/>
    </location>
</feature>
<feature type="chain" id="PRO_5011696044" evidence="1">
    <location>
        <begin position="22"/>
        <end position="393"/>
    </location>
</feature>
<proteinExistence type="predicted"/>
<dbReference type="Pfam" id="PF13884">
    <property type="entry name" value="Peptidase_S74"/>
    <property type="match status" value="1"/>
</dbReference>
<dbReference type="AlphaFoldDB" id="A0A1G9UY75"/>
<protein>
    <submittedName>
        <fullName evidence="3">Por secretion system C-terminal sorting domain-containing protein</fullName>
    </submittedName>
</protein>
<dbReference type="InterPro" id="IPR026444">
    <property type="entry name" value="Secre_tail"/>
</dbReference>
<keyword evidence="4" id="KW-1185">Reference proteome</keyword>
<organism evidence="3 4">
    <name type="scientific">Catalinimonas alkaloidigena</name>
    <dbReference type="NCBI Taxonomy" id="1075417"/>
    <lineage>
        <taxon>Bacteria</taxon>
        <taxon>Pseudomonadati</taxon>
        <taxon>Bacteroidota</taxon>
        <taxon>Cytophagia</taxon>
        <taxon>Cytophagales</taxon>
        <taxon>Catalimonadaceae</taxon>
        <taxon>Catalinimonas</taxon>
    </lineage>
</organism>
<evidence type="ECO:0000259" key="2">
    <source>
        <dbReference type="PROSITE" id="PS51688"/>
    </source>
</evidence>